<evidence type="ECO:0000313" key="2">
    <source>
        <dbReference type="Proteomes" id="UP000191987"/>
    </source>
</evidence>
<sequence>MDRKILDYKMPHSDIVIDDKNVFQRFTSQSRILASHLQLNRIYTRKGCIR</sequence>
<organism evidence="1 2">
    <name type="scientific">Agrobacterium deltaense Zutra 3/1</name>
    <dbReference type="NCBI Taxonomy" id="1183427"/>
    <lineage>
        <taxon>Bacteria</taxon>
        <taxon>Pseudomonadati</taxon>
        <taxon>Pseudomonadota</taxon>
        <taxon>Alphaproteobacteria</taxon>
        <taxon>Hyphomicrobiales</taxon>
        <taxon>Rhizobiaceae</taxon>
        <taxon>Rhizobium/Agrobacterium group</taxon>
        <taxon>Agrobacterium</taxon>
    </lineage>
</organism>
<dbReference type="Proteomes" id="UP000191987">
    <property type="component" value="Unassembled WGS sequence"/>
</dbReference>
<evidence type="ECO:0000313" key="1">
    <source>
        <dbReference type="EMBL" id="CUX62779.1"/>
    </source>
</evidence>
<proteinExistence type="predicted"/>
<reference evidence="1 2" key="1">
    <citation type="submission" date="2016-01" db="EMBL/GenBank/DDBJ databases">
        <authorList>
            <person name="Oliw E.H."/>
        </authorList>
    </citation>
    <scope>NUCLEOTIDE SEQUENCE [LARGE SCALE GENOMIC DNA]</scope>
    <source>
        <strain evidence="1 2">Zutra 3-1</strain>
    </source>
</reference>
<accession>A0A1S7S588</accession>
<gene>
    <name evidence="1" type="ORF">AGR7C_pTi0031</name>
</gene>
<dbReference type="EMBL" id="FBWG01000050">
    <property type="protein sequence ID" value="CUX62779.1"/>
    <property type="molecule type" value="Genomic_DNA"/>
</dbReference>
<dbReference type="AlphaFoldDB" id="A0A1S7S588"/>
<protein>
    <submittedName>
        <fullName evidence="1">Uncharacterized protein</fullName>
    </submittedName>
</protein>
<name>A0A1S7S588_9HYPH</name>